<gene>
    <name evidence="1" type="ORF">CH339_13545</name>
</gene>
<proteinExistence type="predicted"/>
<protein>
    <submittedName>
        <fullName evidence="1">Uncharacterized protein</fullName>
    </submittedName>
</protein>
<name>A0A327JJV7_9HYPH</name>
<comment type="caution">
    <text evidence="1">The sequence shown here is derived from an EMBL/GenBank/DDBJ whole genome shotgun (WGS) entry which is preliminary data.</text>
</comment>
<evidence type="ECO:0000313" key="2">
    <source>
        <dbReference type="Proteomes" id="UP000249299"/>
    </source>
</evidence>
<dbReference type="Proteomes" id="UP000249299">
    <property type="component" value="Unassembled WGS sequence"/>
</dbReference>
<reference evidence="1 2" key="1">
    <citation type="submission" date="2017-07" db="EMBL/GenBank/DDBJ databases">
        <title>Draft Genome Sequences of Select Purple Nonsulfur Bacteria.</title>
        <authorList>
            <person name="Lasarre B."/>
            <person name="Mckinlay J.B."/>
        </authorList>
    </citation>
    <scope>NUCLEOTIDE SEQUENCE [LARGE SCALE GENOMIC DNA]</scope>
    <source>
        <strain evidence="1 2">DSM 11290</strain>
    </source>
</reference>
<accession>A0A327JJV7</accession>
<dbReference type="EMBL" id="NPEV01000028">
    <property type="protein sequence ID" value="RAI26619.1"/>
    <property type="molecule type" value="Genomic_DNA"/>
</dbReference>
<sequence>MSREFGSFQPGYLYQQIDFAVSDLADAYHESSRVWSGLLSEFQPVAVAICGAEACDTGPEQTIIEAIEALPRLRKELETIENFLAPYKAVAEQAIKTRLKA</sequence>
<dbReference type="AlphaFoldDB" id="A0A327JJV7"/>
<keyword evidence="2" id="KW-1185">Reference proteome</keyword>
<organism evidence="1 2">
    <name type="scientific">Rhodobium orientis</name>
    <dbReference type="NCBI Taxonomy" id="34017"/>
    <lineage>
        <taxon>Bacteria</taxon>
        <taxon>Pseudomonadati</taxon>
        <taxon>Pseudomonadota</taxon>
        <taxon>Alphaproteobacteria</taxon>
        <taxon>Hyphomicrobiales</taxon>
        <taxon>Rhodobiaceae</taxon>
        <taxon>Rhodobium</taxon>
    </lineage>
</organism>
<evidence type="ECO:0000313" key="1">
    <source>
        <dbReference type="EMBL" id="RAI26619.1"/>
    </source>
</evidence>
<dbReference type="RefSeq" id="WP_111434895.1">
    <property type="nucleotide sequence ID" value="NZ_JACIGG010000004.1"/>
</dbReference>